<dbReference type="GO" id="GO:0019867">
    <property type="term" value="C:outer membrane"/>
    <property type="evidence" value="ECO:0007669"/>
    <property type="project" value="InterPro"/>
</dbReference>
<organism evidence="4 5">
    <name type="scientific">Pandoraea bronchicola</name>
    <dbReference type="NCBI Taxonomy" id="2508287"/>
    <lineage>
        <taxon>Bacteria</taxon>
        <taxon>Pseudomonadati</taxon>
        <taxon>Pseudomonadota</taxon>
        <taxon>Betaproteobacteria</taxon>
        <taxon>Burkholderiales</taxon>
        <taxon>Burkholderiaceae</taxon>
        <taxon>Pandoraea</taxon>
    </lineage>
</organism>
<keyword evidence="2" id="KW-0732">Signal</keyword>
<evidence type="ECO:0000259" key="3">
    <source>
        <dbReference type="PROSITE" id="PS51208"/>
    </source>
</evidence>
<feature type="compositionally biased region" description="Low complexity" evidence="1">
    <location>
        <begin position="513"/>
        <end position="524"/>
    </location>
</feature>
<evidence type="ECO:0000313" key="5">
    <source>
        <dbReference type="Proteomes" id="UP000382040"/>
    </source>
</evidence>
<protein>
    <submittedName>
        <fullName evidence="4">Autotransporter domain-containing protein</fullName>
    </submittedName>
</protein>
<feature type="chain" id="PRO_5022795555" evidence="2">
    <location>
        <begin position="31"/>
        <end position="911"/>
    </location>
</feature>
<evidence type="ECO:0000256" key="2">
    <source>
        <dbReference type="SAM" id="SignalP"/>
    </source>
</evidence>
<dbReference type="Pfam" id="PF03797">
    <property type="entry name" value="Autotransporter"/>
    <property type="match status" value="1"/>
</dbReference>
<proteinExistence type="predicted"/>
<dbReference type="PROSITE" id="PS51208">
    <property type="entry name" value="AUTOTRANSPORTER"/>
    <property type="match status" value="1"/>
</dbReference>
<feature type="domain" description="Autotransporter" evidence="3">
    <location>
        <begin position="628"/>
        <end position="911"/>
    </location>
</feature>
<dbReference type="InterPro" id="IPR006315">
    <property type="entry name" value="OM_autotransptr_brl_dom"/>
</dbReference>
<keyword evidence="5" id="KW-1185">Reference proteome</keyword>
<sequence>MTHERRHFKLKALPLAIAAALSAMTSLADATPAPCSVTSATNATVSWSSGDCQVSAPVQTEDTAIYVSGTVGTLTNSSTIIGNNAINIEAGANVAAVVNSAGGFISNQYMYEVVVNNGTIATFTNSAGATITGYTAIDNRSNASIVTLNNSGEISGQNGIVNAGTITSLNNLADGKLSNYTGVTNTVDGTIGSLSNAGTITGNFTGIANSGLIQRLNNDGYLSAREYVIDNQGTIGTLNNTGKITVGIDDRGGETSTALNNTGSISSIVNTGTLISSMEAVINAGRIDSLTNNGLISGGTFAIQNAQDAVLGTIVNSGTIAGDINSVSGKPLRFSGGQGSTFGVLTGLNGAPGTLMNAGADVVFSDGNQLLDDNVVVGAKKVANVSGNLQINRVISIYGNYAQYSEATLLIGVGSGAVANGNMESDTGYGRLVVSGSASIAPGSAVALKNTAAYAFAPGQRFVVIDAAAAGTSYNEGQLKYSMVGVKGTVTGAAVANGDRSDLVLTVTSVDADTAPTTPTTPTVPTTPPAPKIQATTPNAYASLSGLSRYTGISDPGLLNLFNAATALQLGGAAASNRAGAQLSPSAPGASSQAVSAPTLSVLNIIAGRSDSLRLAQADARSGVSTGEAGPKWATWGQAFGGHASQSERDSVDGYSANFGGFLIGVDRAINDAWRAGGVFSYTNTTINSTGNTDGNRTRVNAFGLMGYASYIADTWYGNLSAGVVQQRYDTNRSINFTGFSGNTNAQFNGTQYVARAEAGYPLALSFGTVTPLAALTYSYLHQASYTESGGNGAALAVNAANTTSVTSDLGVKISREFVTSYGKLVPELQVGWRHQYDNSRSATNARFVADPSGATAFTSLGARPVSDLALVTAGVTLLRANNLSVTARYELQVGGGLVAQAGTLRLRQLF</sequence>
<dbReference type="Gene3D" id="2.40.128.130">
    <property type="entry name" value="Autotransporter beta-domain"/>
    <property type="match status" value="1"/>
</dbReference>
<dbReference type="InterPro" id="IPR005546">
    <property type="entry name" value="Autotransporte_beta"/>
</dbReference>
<dbReference type="SUPFAM" id="SSF103515">
    <property type="entry name" value="Autotransporter"/>
    <property type="match status" value="1"/>
</dbReference>
<dbReference type="NCBIfam" id="TIGR01414">
    <property type="entry name" value="autotrans_barl"/>
    <property type="match status" value="1"/>
</dbReference>
<dbReference type="SMART" id="SM00869">
    <property type="entry name" value="Autotransporter"/>
    <property type="match status" value="1"/>
</dbReference>
<gene>
    <name evidence="4" type="ORF">PBR20603_03155</name>
</gene>
<dbReference type="OrthoDB" id="5760545at2"/>
<evidence type="ECO:0000313" key="4">
    <source>
        <dbReference type="EMBL" id="VVE89189.1"/>
    </source>
</evidence>
<dbReference type="Proteomes" id="UP000382040">
    <property type="component" value="Unassembled WGS sequence"/>
</dbReference>
<feature type="region of interest" description="Disordered" evidence="1">
    <location>
        <begin position="513"/>
        <end position="536"/>
    </location>
</feature>
<feature type="signal peptide" evidence="2">
    <location>
        <begin position="1"/>
        <end position="30"/>
    </location>
</feature>
<accession>A0A5E5BTP9</accession>
<evidence type="ECO:0000256" key="1">
    <source>
        <dbReference type="SAM" id="MobiDB-lite"/>
    </source>
</evidence>
<dbReference type="InterPro" id="IPR036709">
    <property type="entry name" value="Autotransporte_beta_dom_sf"/>
</dbReference>
<dbReference type="EMBL" id="CABPST010000008">
    <property type="protein sequence ID" value="VVE89189.1"/>
    <property type="molecule type" value="Genomic_DNA"/>
</dbReference>
<name>A0A5E5BTP9_9BURK</name>
<reference evidence="4 5" key="1">
    <citation type="submission" date="2019-08" db="EMBL/GenBank/DDBJ databases">
        <authorList>
            <person name="Peeters C."/>
        </authorList>
    </citation>
    <scope>NUCLEOTIDE SEQUENCE [LARGE SCALE GENOMIC DNA]</scope>
    <source>
        <strain evidence="4 5">LMG 20603</strain>
    </source>
</reference>
<dbReference type="AlphaFoldDB" id="A0A5E5BTP9"/>